<accession>A0ABY4QX62</accession>
<dbReference type="Proteomes" id="UP001056336">
    <property type="component" value="Chromosome"/>
</dbReference>
<protein>
    <recommendedName>
        <fullName evidence="3">DUF4280 domain-containing protein</fullName>
    </recommendedName>
</protein>
<evidence type="ECO:0000313" key="2">
    <source>
        <dbReference type="Proteomes" id="UP001056336"/>
    </source>
</evidence>
<gene>
    <name evidence="1" type="ORF">M6D93_17740</name>
</gene>
<name>A0ABY4QX62_9ACTN</name>
<reference evidence="1" key="1">
    <citation type="journal article" date="2018" name="Int. J. Syst. Evol. Microbiol.">
        <title>Jatrophihabitans telluris sp. nov., isolated from sediment soil of lava forest wetlands and the emended description of the genus Jatrophihabitans.</title>
        <authorList>
            <person name="Lee K.C."/>
            <person name="Suh M.K."/>
            <person name="Eom M.K."/>
            <person name="Kim K.K."/>
            <person name="Kim J.S."/>
            <person name="Kim D.S."/>
            <person name="Ko S.H."/>
            <person name="Shin Y.K."/>
            <person name="Lee J.S."/>
        </authorList>
    </citation>
    <scope>NUCLEOTIDE SEQUENCE</scope>
    <source>
        <strain evidence="1">N237</strain>
    </source>
</reference>
<keyword evidence="2" id="KW-1185">Reference proteome</keyword>
<dbReference type="EMBL" id="CP097332">
    <property type="protein sequence ID" value="UQX88115.1"/>
    <property type="molecule type" value="Genomic_DNA"/>
</dbReference>
<evidence type="ECO:0000313" key="1">
    <source>
        <dbReference type="EMBL" id="UQX88115.1"/>
    </source>
</evidence>
<reference evidence="1" key="2">
    <citation type="submission" date="2022-05" db="EMBL/GenBank/DDBJ databases">
        <authorList>
            <person name="Kim J.-S."/>
            <person name="Lee K."/>
            <person name="Suh M."/>
            <person name="Eom M."/>
            <person name="Kim J.-S."/>
            <person name="Kim D.-S."/>
            <person name="Ko S.-H."/>
            <person name="Shin Y."/>
            <person name="Lee J.-S."/>
        </authorList>
    </citation>
    <scope>NUCLEOTIDE SEQUENCE</scope>
    <source>
        <strain evidence="1">N237</strain>
    </source>
</reference>
<organism evidence="1 2">
    <name type="scientific">Jatrophihabitans telluris</name>
    <dbReference type="NCBI Taxonomy" id="2038343"/>
    <lineage>
        <taxon>Bacteria</taxon>
        <taxon>Bacillati</taxon>
        <taxon>Actinomycetota</taxon>
        <taxon>Actinomycetes</taxon>
        <taxon>Jatrophihabitantales</taxon>
        <taxon>Jatrophihabitantaceae</taxon>
        <taxon>Jatrophihabitans</taxon>
    </lineage>
</organism>
<evidence type="ECO:0008006" key="3">
    <source>
        <dbReference type="Google" id="ProtNLM"/>
    </source>
</evidence>
<proteinExistence type="predicted"/>
<sequence length="106" mass="10565">MPGFAMTRAVIMTCPHGGTVSAAPSPPRVLINGAPAATVSDVWTVAGCGFNTPCVTVSWLNVSTRVSVGGQFAIAQSPPSGPGNGVCAPTPAPPVVLTLQPRVVVS</sequence>
<dbReference type="RefSeq" id="WP_249771300.1">
    <property type="nucleotide sequence ID" value="NZ_CP097332.1"/>
</dbReference>